<comment type="caution">
    <text evidence="1">The sequence shown here is derived from an EMBL/GenBank/DDBJ whole genome shotgun (WGS) entry which is preliminary data.</text>
</comment>
<sequence length="95" mass="11522">MNKEIKIQKQLKTFIKKREYLVWYVKNVENLPIESIVEHTLNYGDWDDVQKLIKIIGINNIAEIFRKQNSGLRTNYDKKMKNYFSLYFNKYAKIT</sequence>
<evidence type="ECO:0000313" key="2">
    <source>
        <dbReference type="Proteomes" id="UP000178935"/>
    </source>
</evidence>
<dbReference type="Proteomes" id="UP000178935">
    <property type="component" value="Unassembled WGS sequence"/>
</dbReference>
<name>A0A1G2JPW1_9BACT</name>
<protein>
    <submittedName>
        <fullName evidence="1">Uncharacterized protein</fullName>
    </submittedName>
</protein>
<dbReference type="EMBL" id="MHPU01000010">
    <property type="protein sequence ID" value="OGZ89175.1"/>
    <property type="molecule type" value="Genomic_DNA"/>
</dbReference>
<accession>A0A1G2JPW1</accession>
<gene>
    <name evidence="1" type="ORF">A2561_01135</name>
</gene>
<organism evidence="1 2">
    <name type="scientific">Candidatus Staskawiczbacteria bacterium RIFOXYD1_FULL_32_13</name>
    <dbReference type="NCBI Taxonomy" id="1802234"/>
    <lineage>
        <taxon>Bacteria</taxon>
        <taxon>Candidatus Staskawicziibacteriota</taxon>
    </lineage>
</organism>
<reference evidence="1 2" key="1">
    <citation type="journal article" date="2016" name="Nat. Commun.">
        <title>Thousands of microbial genomes shed light on interconnected biogeochemical processes in an aquifer system.</title>
        <authorList>
            <person name="Anantharaman K."/>
            <person name="Brown C.T."/>
            <person name="Hug L.A."/>
            <person name="Sharon I."/>
            <person name="Castelle C.J."/>
            <person name="Probst A.J."/>
            <person name="Thomas B.C."/>
            <person name="Singh A."/>
            <person name="Wilkins M.J."/>
            <person name="Karaoz U."/>
            <person name="Brodie E.L."/>
            <person name="Williams K.H."/>
            <person name="Hubbard S.S."/>
            <person name="Banfield J.F."/>
        </authorList>
    </citation>
    <scope>NUCLEOTIDE SEQUENCE [LARGE SCALE GENOMIC DNA]</scope>
</reference>
<proteinExistence type="predicted"/>
<dbReference type="AlphaFoldDB" id="A0A1G2JPW1"/>
<evidence type="ECO:0000313" key="1">
    <source>
        <dbReference type="EMBL" id="OGZ89175.1"/>
    </source>
</evidence>